<name>A0ABD1E696_HYPHA</name>
<dbReference type="Pfam" id="PF16087">
    <property type="entry name" value="DUF4817"/>
    <property type="match status" value="1"/>
</dbReference>
<comment type="caution">
    <text evidence="2">The sequence shown here is derived from an EMBL/GenBank/DDBJ whole genome shotgun (WGS) entry which is preliminary data.</text>
</comment>
<keyword evidence="3" id="KW-1185">Reference proteome</keyword>
<reference evidence="2 3" key="1">
    <citation type="submission" date="2024-05" db="EMBL/GenBank/DDBJ databases">
        <title>Genetic variation in Jamaican populations of the coffee berry borer (Hypothenemus hampei).</title>
        <authorList>
            <person name="Errbii M."/>
            <person name="Myrie A."/>
        </authorList>
    </citation>
    <scope>NUCLEOTIDE SEQUENCE [LARGE SCALE GENOMIC DNA]</scope>
    <source>
        <strain evidence="2">JA-Hopewell-2020-01-JO</strain>
        <tissue evidence="2">Whole body</tissue>
    </source>
</reference>
<feature type="domain" description="DUF4817" evidence="1">
    <location>
        <begin position="3"/>
        <end position="56"/>
    </location>
</feature>
<dbReference type="InterPro" id="IPR032135">
    <property type="entry name" value="DUF4817"/>
</dbReference>
<sequence>MYTAAEYTEMIILFGECGRNAREAARVYGERFPKRLRYPDHKTILHVLARSREIGALIPNRLEAGGASRVARALEVEEFILDTFEEWFLAKREYLELQFKEF</sequence>
<accession>A0ABD1E696</accession>
<dbReference type="EMBL" id="JBDJPC010000010">
    <property type="protein sequence ID" value="KAL1490093.1"/>
    <property type="molecule type" value="Genomic_DNA"/>
</dbReference>
<dbReference type="Proteomes" id="UP001566132">
    <property type="component" value="Unassembled WGS sequence"/>
</dbReference>
<evidence type="ECO:0000259" key="1">
    <source>
        <dbReference type="Pfam" id="PF16087"/>
    </source>
</evidence>
<evidence type="ECO:0000313" key="2">
    <source>
        <dbReference type="EMBL" id="KAL1490093.1"/>
    </source>
</evidence>
<organism evidence="2 3">
    <name type="scientific">Hypothenemus hampei</name>
    <name type="common">Coffee berry borer</name>
    <dbReference type="NCBI Taxonomy" id="57062"/>
    <lineage>
        <taxon>Eukaryota</taxon>
        <taxon>Metazoa</taxon>
        <taxon>Ecdysozoa</taxon>
        <taxon>Arthropoda</taxon>
        <taxon>Hexapoda</taxon>
        <taxon>Insecta</taxon>
        <taxon>Pterygota</taxon>
        <taxon>Neoptera</taxon>
        <taxon>Endopterygota</taxon>
        <taxon>Coleoptera</taxon>
        <taxon>Polyphaga</taxon>
        <taxon>Cucujiformia</taxon>
        <taxon>Curculionidae</taxon>
        <taxon>Scolytinae</taxon>
        <taxon>Hypothenemus</taxon>
    </lineage>
</organism>
<evidence type="ECO:0000313" key="3">
    <source>
        <dbReference type="Proteomes" id="UP001566132"/>
    </source>
</evidence>
<proteinExistence type="predicted"/>
<dbReference type="AlphaFoldDB" id="A0ABD1E696"/>
<gene>
    <name evidence="2" type="ORF">ABEB36_012835</name>
</gene>
<protein>
    <recommendedName>
        <fullName evidence="1">DUF4817 domain-containing protein</fullName>
    </recommendedName>
</protein>